<dbReference type="KEGG" id="dpx:DAPPUDRAFT_18649"/>
<gene>
    <name evidence="2" type="ORF">DAPPUDRAFT_18649</name>
</gene>
<keyword evidence="1" id="KW-0472">Membrane</keyword>
<dbReference type="eggNOG" id="KOG1286">
    <property type="taxonomic scope" value="Eukaryota"/>
</dbReference>
<keyword evidence="1" id="KW-1133">Transmembrane helix</keyword>
<dbReference type="OrthoDB" id="3900342at2759"/>
<dbReference type="InParanoid" id="E9I2Q7"/>
<dbReference type="HOGENOM" id="CLU_2984917_0_0_1"/>
<feature type="transmembrane region" description="Helical" evidence="1">
    <location>
        <begin position="35"/>
        <end position="57"/>
    </location>
</feature>
<feature type="non-terminal residue" evidence="2">
    <location>
        <position position="58"/>
    </location>
</feature>
<dbReference type="OMA" id="WRLLTRI"/>
<keyword evidence="1" id="KW-0812">Transmembrane</keyword>
<evidence type="ECO:0008006" key="4">
    <source>
        <dbReference type="Google" id="ProtNLM"/>
    </source>
</evidence>
<feature type="non-terminal residue" evidence="2">
    <location>
        <position position="1"/>
    </location>
</feature>
<protein>
    <recommendedName>
        <fullName evidence="4">Amino acid permease/ SLC12A domain-containing protein</fullName>
    </recommendedName>
</protein>
<dbReference type="Proteomes" id="UP000000305">
    <property type="component" value="Unassembled WGS sequence"/>
</dbReference>
<sequence length="58" mass="5801">KLLRILNLFDLTFLGIGSTLGVGIYVLAGSVAKDLAGPAVCLSFLIAAVASGIAGILI</sequence>
<feature type="transmembrane region" description="Helical" evidence="1">
    <location>
        <begin position="7"/>
        <end position="29"/>
    </location>
</feature>
<dbReference type="PANTHER" id="PTHR43243:SF105">
    <property type="entry name" value="CATIONIC AMINO ACID TRANSPORTER C-TERMINAL DOMAIN-CONTAINING PROTEIN"/>
    <property type="match status" value="1"/>
</dbReference>
<evidence type="ECO:0000256" key="1">
    <source>
        <dbReference type="SAM" id="Phobius"/>
    </source>
</evidence>
<dbReference type="Gene3D" id="1.20.1740.10">
    <property type="entry name" value="Amino acid/polyamine transporter I"/>
    <property type="match status" value="1"/>
</dbReference>
<name>E9I2Q7_DAPPU</name>
<dbReference type="EMBL" id="GL734202">
    <property type="protein sequence ID" value="EFX61723.1"/>
    <property type="molecule type" value="Genomic_DNA"/>
</dbReference>
<evidence type="ECO:0000313" key="3">
    <source>
        <dbReference type="Proteomes" id="UP000000305"/>
    </source>
</evidence>
<dbReference type="PhylomeDB" id="E9I2Q7"/>
<evidence type="ECO:0000313" key="2">
    <source>
        <dbReference type="EMBL" id="EFX61723.1"/>
    </source>
</evidence>
<organism evidence="2 3">
    <name type="scientific">Daphnia pulex</name>
    <name type="common">Water flea</name>
    <dbReference type="NCBI Taxonomy" id="6669"/>
    <lineage>
        <taxon>Eukaryota</taxon>
        <taxon>Metazoa</taxon>
        <taxon>Ecdysozoa</taxon>
        <taxon>Arthropoda</taxon>
        <taxon>Crustacea</taxon>
        <taxon>Branchiopoda</taxon>
        <taxon>Diplostraca</taxon>
        <taxon>Cladocera</taxon>
        <taxon>Anomopoda</taxon>
        <taxon>Daphniidae</taxon>
        <taxon>Daphnia</taxon>
    </lineage>
</organism>
<reference evidence="2 3" key="1">
    <citation type="journal article" date="2011" name="Science">
        <title>The ecoresponsive genome of Daphnia pulex.</title>
        <authorList>
            <person name="Colbourne J.K."/>
            <person name="Pfrender M.E."/>
            <person name="Gilbert D."/>
            <person name="Thomas W.K."/>
            <person name="Tucker A."/>
            <person name="Oakley T.H."/>
            <person name="Tokishita S."/>
            <person name="Aerts A."/>
            <person name="Arnold G.J."/>
            <person name="Basu M.K."/>
            <person name="Bauer D.J."/>
            <person name="Caceres C.E."/>
            <person name="Carmel L."/>
            <person name="Casola C."/>
            <person name="Choi J.H."/>
            <person name="Detter J.C."/>
            <person name="Dong Q."/>
            <person name="Dusheyko S."/>
            <person name="Eads B.D."/>
            <person name="Frohlich T."/>
            <person name="Geiler-Samerotte K.A."/>
            <person name="Gerlach D."/>
            <person name="Hatcher P."/>
            <person name="Jogdeo S."/>
            <person name="Krijgsveld J."/>
            <person name="Kriventseva E.V."/>
            <person name="Kultz D."/>
            <person name="Laforsch C."/>
            <person name="Lindquist E."/>
            <person name="Lopez J."/>
            <person name="Manak J.R."/>
            <person name="Muller J."/>
            <person name="Pangilinan J."/>
            <person name="Patwardhan R.P."/>
            <person name="Pitluck S."/>
            <person name="Pritham E.J."/>
            <person name="Rechtsteiner A."/>
            <person name="Rho M."/>
            <person name="Rogozin I.B."/>
            <person name="Sakarya O."/>
            <person name="Salamov A."/>
            <person name="Schaack S."/>
            <person name="Shapiro H."/>
            <person name="Shiga Y."/>
            <person name="Skalitzky C."/>
            <person name="Smith Z."/>
            <person name="Souvorov A."/>
            <person name="Sung W."/>
            <person name="Tang Z."/>
            <person name="Tsuchiya D."/>
            <person name="Tu H."/>
            <person name="Vos H."/>
            <person name="Wang M."/>
            <person name="Wolf Y.I."/>
            <person name="Yamagata H."/>
            <person name="Yamada T."/>
            <person name="Ye Y."/>
            <person name="Shaw J.R."/>
            <person name="Andrews J."/>
            <person name="Crease T.J."/>
            <person name="Tang H."/>
            <person name="Lucas S.M."/>
            <person name="Robertson H.M."/>
            <person name="Bork P."/>
            <person name="Koonin E.V."/>
            <person name="Zdobnov E.M."/>
            <person name="Grigoriev I.V."/>
            <person name="Lynch M."/>
            <person name="Boore J.L."/>
        </authorList>
    </citation>
    <scope>NUCLEOTIDE SEQUENCE [LARGE SCALE GENOMIC DNA]</scope>
</reference>
<dbReference type="PANTHER" id="PTHR43243">
    <property type="entry name" value="INNER MEMBRANE TRANSPORTER YGJI-RELATED"/>
    <property type="match status" value="1"/>
</dbReference>
<accession>E9I2Q7</accession>
<dbReference type="AlphaFoldDB" id="E9I2Q7"/>
<keyword evidence="3" id="KW-1185">Reference proteome</keyword>
<proteinExistence type="predicted"/>